<protein>
    <submittedName>
        <fullName evidence="1">Uncharacterized protein</fullName>
    </submittedName>
</protein>
<comment type="caution">
    <text evidence="1">The sequence shown here is derived from an EMBL/GenBank/DDBJ whole genome shotgun (WGS) entry which is preliminary data.</text>
</comment>
<dbReference type="EMBL" id="CANTFM010000230">
    <property type="protein sequence ID" value="CAI5715720.1"/>
    <property type="molecule type" value="Genomic_DNA"/>
</dbReference>
<evidence type="ECO:0000313" key="2">
    <source>
        <dbReference type="Proteomes" id="UP001162029"/>
    </source>
</evidence>
<gene>
    <name evidence="1" type="ORF">PDE001_LOCUS1376</name>
</gene>
<dbReference type="AlphaFoldDB" id="A0AAV0T6F6"/>
<proteinExistence type="predicted"/>
<keyword evidence="2" id="KW-1185">Reference proteome</keyword>
<accession>A0AAV0T6F6</accession>
<sequence length="96" mass="10583">MTFKRVGHTESTSYQIGNTRALLRQRNKMVGELQKKKKVTVNLGQRKIVLGTLFGDDGALSSCELAESMLSIGDKGILSSCKRKIADGYEYTDGCH</sequence>
<dbReference type="Proteomes" id="UP001162029">
    <property type="component" value="Unassembled WGS sequence"/>
</dbReference>
<evidence type="ECO:0000313" key="1">
    <source>
        <dbReference type="EMBL" id="CAI5715720.1"/>
    </source>
</evidence>
<reference evidence="1" key="1">
    <citation type="submission" date="2022-12" db="EMBL/GenBank/DDBJ databases">
        <authorList>
            <person name="Webb A."/>
        </authorList>
    </citation>
    <scope>NUCLEOTIDE SEQUENCE</scope>
    <source>
        <strain evidence="1">Pd1</strain>
    </source>
</reference>
<organism evidence="1 2">
    <name type="scientific">Peronospora destructor</name>
    <dbReference type="NCBI Taxonomy" id="86335"/>
    <lineage>
        <taxon>Eukaryota</taxon>
        <taxon>Sar</taxon>
        <taxon>Stramenopiles</taxon>
        <taxon>Oomycota</taxon>
        <taxon>Peronosporomycetes</taxon>
        <taxon>Peronosporales</taxon>
        <taxon>Peronosporaceae</taxon>
        <taxon>Peronospora</taxon>
    </lineage>
</organism>
<name>A0AAV0T6F6_9STRA</name>